<dbReference type="InterPro" id="IPR009057">
    <property type="entry name" value="Homeodomain-like_sf"/>
</dbReference>
<evidence type="ECO:0000259" key="3">
    <source>
        <dbReference type="PROSITE" id="PS50977"/>
    </source>
</evidence>
<dbReference type="PROSITE" id="PS50977">
    <property type="entry name" value="HTH_TETR_2"/>
    <property type="match status" value="1"/>
</dbReference>
<dbReference type="SUPFAM" id="SSF46689">
    <property type="entry name" value="Homeodomain-like"/>
    <property type="match status" value="1"/>
</dbReference>
<dbReference type="Proteomes" id="UP001595904">
    <property type="component" value="Unassembled WGS sequence"/>
</dbReference>
<sequence length="230" mass="25626">MKKTKKTPARATRKVPRTYQSKAMVERRARIIAATLAIVEESGIGAATIRNVSERANVALRTLYLHFDNRETMIGTAIKEFFYESIAAEGAGTGPQSIEEILSRIDRLTRIIKRKREYSRQLAPVYFSSSLDSGIYGILRDIAISHVTPFLDNLVAGERNRIGKTELLLLHTLIANAEYSIIDDAMNGRLPEQKLATFLKLGMLATIAGFIPNPPEELLATIRELRALVS</sequence>
<feature type="domain" description="HTH tetR-type" evidence="3">
    <location>
        <begin position="25"/>
        <end position="85"/>
    </location>
</feature>
<dbReference type="Pfam" id="PF00440">
    <property type="entry name" value="TetR_N"/>
    <property type="match status" value="1"/>
</dbReference>
<evidence type="ECO:0000256" key="2">
    <source>
        <dbReference type="PROSITE-ProRule" id="PRU00335"/>
    </source>
</evidence>
<evidence type="ECO:0000313" key="4">
    <source>
        <dbReference type="EMBL" id="MFC4312664.1"/>
    </source>
</evidence>
<keyword evidence="5" id="KW-1185">Reference proteome</keyword>
<protein>
    <submittedName>
        <fullName evidence="4">TetR family transcriptional regulator</fullName>
    </submittedName>
</protein>
<dbReference type="Gene3D" id="1.10.357.10">
    <property type="entry name" value="Tetracycline Repressor, domain 2"/>
    <property type="match status" value="1"/>
</dbReference>
<feature type="DNA-binding region" description="H-T-H motif" evidence="2">
    <location>
        <begin position="48"/>
        <end position="67"/>
    </location>
</feature>
<dbReference type="RefSeq" id="WP_380602259.1">
    <property type="nucleotide sequence ID" value="NZ_JBHSDU010000014.1"/>
</dbReference>
<keyword evidence="1 2" id="KW-0238">DNA-binding</keyword>
<organism evidence="4 5">
    <name type="scientific">Steroidobacter flavus</name>
    <dbReference type="NCBI Taxonomy" id="1842136"/>
    <lineage>
        <taxon>Bacteria</taxon>
        <taxon>Pseudomonadati</taxon>
        <taxon>Pseudomonadota</taxon>
        <taxon>Gammaproteobacteria</taxon>
        <taxon>Steroidobacterales</taxon>
        <taxon>Steroidobacteraceae</taxon>
        <taxon>Steroidobacter</taxon>
    </lineage>
</organism>
<dbReference type="PRINTS" id="PR00455">
    <property type="entry name" value="HTHTETR"/>
</dbReference>
<reference evidence="5" key="1">
    <citation type="journal article" date="2019" name="Int. J. Syst. Evol. Microbiol.">
        <title>The Global Catalogue of Microorganisms (GCM) 10K type strain sequencing project: providing services to taxonomists for standard genome sequencing and annotation.</title>
        <authorList>
            <consortium name="The Broad Institute Genomics Platform"/>
            <consortium name="The Broad Institute Genome Sequencing Center for Infectious Disease"/>
            <person name="Wu L."/>
            <person name="Ma J."/>
        </authorList>
    </citation>
    <scope>NUCLEOTIDE SEQUENCE [LARGE SCALE GENOMIC DNA]</scope>
    <source>
        <strain evidence="5">CGMCC 1.10759</strain>
    </source>
</reference>
<accession>A0ABV8SYJ8</accession>
<name>A0ABV8SYJ8_9GAMM</name>
<dbReference type="EMBL" id="JBHSDU010000014">
    <property type="protein sequence ID" value="MFC4312664.1"/>
    <property type="molecule type" value="Genomic_DNA"/>
</dbReference>
<proteinExistence type="predicted"/>
<gene>
    <name evidence="4" type="ORF">ACFPN2_26505</name>
</gene>
<comment type="caution">
    <text evidence="4">The sequence shown here is derived from an EMBL/GenBank/DDBJ whole genome shotgun (WGS) entry which is preliminary data.</text>
</comment>
<evidence type="ECO:0000313" key="5">
    <source>
        <dbReference type="Proteomes" id="UP001595904"/>
    </source>
</evidence>
<evidence type="ECO:0000256" key="1">
    <source>
        <dbReference type="ARBA" id="ARBA00023125"/>
    </source>
</evidence>
<dbReference type="InterPro" id="IPR001647">
    <property type="entry name" value="HTH_TetR"/>
</dbReference>